<keyword evidence="4" id="KW-1185">Reference proteome</keyword>
<evidence type="ECO:0000256" key="1">
    <source>
        <dbReference type="SAM" id="MobiDB-lite"/>
    </source>
</evidence>
<feature type="domain" description="FtsX extracellular" evidence="2">
    <location>
        <begin position="46"/>
        <end position="115"/>
    </location>
</feature>
<feature type="compositionally biased region" description="Polar residues" evidence="1">
    <location>
        <begin position="124"/>
        <end position="141"/>
    </location>
</feature>
<protein>
    <recommendedName>
        <fullName evidence="2">FtsX extracellular domain-containing protein</fullName>
    </recommendedName>
</protein>
<dbReference type="AlphaFoldDB" id="A0A4R2J1U4"/>
<dbReference type="Proteomes" id="UP000295680">
    <property type="component" value="Unassembled WGS sequence"/>
</dbReference>
<dbReference type="InterPro" id="IPR040690">
    <property type="entry name" value="FtsX_ECD"/>
</dbReference>
<evidence type="ECO:0000313" key="4">
    <source>
        <dbReference type="Proteomes" id="UP000295680"/>
    </source>
</evidence>
<accession>A0A4R2J1U4</accession>
<proteinExistence type="predicted"/>
<name>A0A4R2J1U4_9PSEU</name>
<dbReference type="Gene3D" id="3.30.70.3040">
    <property type="match status" value="1"/>
</dbReference>
<evidence type="ECO:0000259" key="2">
    <source>
        <dbReference type="Pfam" id="PF18075"/>
    </source>
</evidence>
<dbReference type="RefSeq" id="WP_132124780.1">
    <property type="nucleotide sequence ID" value="NZ_SLWS01000013.1"/>
</dbReference>
<dbReference type="Pfam" id="PF18075">
    <property type="entry name" value="FtsX_ECD"/>
    <property type="match status" value="1"/>
</dbReference>
<organism evidence="3 4">
    <name type="scientific">Actinocrispum wychmicini</name>
    <dbReference type="NCBI Taxonomy" id="1213861"/>
    <lineage>
        <taxon>Bacteria</taxon>
        <taxon>Bacillati</taxon>
        <taxon>Actinomycetota</taxon>
        <taxon>Actinomycetes</taxon>
        <taxon>Pseudonocardiales</taxon>
        <taxon>Pseudonocardiaceae</taxon>
        <taxon>Actinocrispum</taxon>
    </lineage>
</organism>
<dbReference type="EMBL" id="SLWS01000013">
    <property type="protein sequence ID" value="TCO50836.1"/>
    <property type="molecule type" value="Genomic_DNA"/>
</dbReference>
<evidence type="ECO:0000313" key="3">
    <source>
        <dbReference type="EMBL" id="TCO50836.1"/>
    </source>
</evidence>
<comment type="caution">
    <text evidence="3">The sequence shown here is derived from an EMBL/GenBank/DDBJ whole genome shotgun (WGS) entry which is preliminary data.</text>
</comment>
<gene>
    <name evidence="3" type="ORF">EV192_113217</name>
</gene>
<feature type="region of interest" description="Disordered" evidence="1">
    <location>
        <begin position="122"/>
        <end position="141"/>
    </location>
</feature>
<reference evidence="3 4" key="1">
    <citation type="submission" date="2019-03" db="EMBL/GenBank/DDBJ databases">
        <title>Genomic Encyclopedia of Type Strains, Phase IV (KMG-IV): sequencing the most valuable type-strain genomes for metagenomic binning, comparative biology and taxonomic classification.</title>
        <authorList>
            <person name="Goeker M."/>
        </authorList>
    </citation>
    <scope>NUCLEOTIDE SEQUENCE [LARGE SCALE GENOMIC DNA]</scope>
    <source>
        <strain evidence="3 4">DSM 45934</strain>
    </source>
</reference>
<sequence>MSRRLLIFSLLGVVVAAAVVTVVLVTWRSESVAVEPPCVEVDVGFTSDAKMRQGTDDLKKNPQVGEAVGETRAQGYERYRTKYAGDPSMLSMFDPDTYPANVRVTPAPGVDREQLKVELRRSFPSASIQDPCNTPTIRPAH</sequence>